<evidence type="ECO:0000256" key="2">
    <source>
        <dbReference type="ARBA" id="ARBA00022475"/>
    </source>
</evidence>
<keyword evidence="4 6" id="KW-1133">Transmembrane helix</keyword>
<dbReference type="EMBL" id="UOEO01000241">
    <property type="protein sequence ID" value="VAW23590.1"/>
    <property type="molecule type" value="Genomic_DNA"/>
</dbReference>
<accession>A0A3B0U3Q1</accession>
<feature type="transmembrane region" description="Helical" evidence="6">
    <location>
        <begin position="300"/>
        <end position="317"/>
    </location>
</feature>
<feature type="transmembrane region" description="Helical" evidence="6">
    <location>
        <begin position="270"/>
        <end position="294"/>
    </location>
</feature>
<comment type="subcellular location">
    <subcellularLocation>
        <location evidence="1">Cell membrane</location>
        <topology evidence="1">Multi-pass membrane protein</topology>
    </subcellularLocation>
</comment>
<organism evidence="9">
    <name type="scientific">hydrothermal vent metagenome</name>
    <dbReference type="NCBI Taxonomy" id="652676"/>
    <lineage>
        <taxon>unclassified sequences</taxon>
        <taxon>metagenomes</taxon>
        <taxon>ecological metagenomes</taxon>
    </lineage>
</organism>
<evidence type="ECO:0000256" key="6">
    <source>
        <dbReference type="SAM" id="Phobius"/>
    </source>
</evidence>
<dbReference type="InterPro" id="IPR025857">
    <property type="entry name" value="MacB_PCD"/>
</dbReference>
<feature type="transmembrane region" description="Helical" evidence="6">
    <location>
        <begin position="374"/>
        <end position="394"/>
    </location>
</feature>
<keyword evidence="2" id="KW-1003">Cell membrane</keyword>
<feature type="transmembrane region" description="Helical" evidence="6">
    <location>
        <begin position="24"/>
        <end position="47"/>
    </location>
</feature>
<evidence type="ECO:0000256" key="5">
    <source>
        <dbReference type="ARBA" id="ARBA00023136"/>
    </source>
</evidence>
<dbReference type="GO" id="GO:0098797">
    <property type="term" value="C:plasma membrane protein complex"/>
    <property type="evidence" value="ECO:0007669"/>
    <property type="project" value="TreeGrafter"/>
</dbReference>
<name>A0A3B0U3Q1_9ZZZZ</name>
<gene>
    <name evidence="9" type="ORF">MNBD_ALPHA12-1444</name>
</gene>
<dbReference type="GO" id="GO:0044874">
    <property type="term" value="P:lipoprotein localization to outer membrane"/>
    <property type="evidence" value="ECO:0007669"/>
    <property type="project" value="TreeGrafter"/>
</dbReference>
<evidence type="ECO:0000259" key="7">
    <source>
        <dbReference type="Pfam" id="PF02687"/>
    </source>
</evidence>
<dbReference type="PANTHER" id="PTHR30489">
    <property type="entry name" value="LIPOPROTEIN-RELEASING SYSTEM TRANSMEMBRANE PROTEIN LOLE"/>
    <property type="match status" value="1"/>
</dbReference>
<evidence type="ECO:0008006" key="10">
    <source>
        <dbReference type="Google" id="ProtNLM"/>
    </source>
</evidence>
<sequence>MNDNLKILGPLAWRNIWRNPRRTLITLIVVSIGVWSMLAFSSLLNAWSQSGLDTTLRLLIAQGQIHAPGYMDDPNIDHLMPPPDEKLAAALNDSQISAWTMRLELPGVVQSEYKSLPVTFVGVDPAAEEKISSIPGKIVKGRYLNALKDDGIVVGRSLVKRLKTDLGLRIILMSTAADGSLAERSFTVVGIYDADKAFEDNYVFTGRTAAQNFVGLDNQIAQIAFMVPDKGALDAVVARLRAAAPNLDVRQWRELSPILGAMDTTMSGVIFLWLGVIMVLISIGIINTQLMAVFERTSEFGLLQALGFSPGMILMLVTLESALLIGLGVVVGMVTGLATVAGLSGGIDLSAFSQALEAFKSGNVLYPKIAPMDYFIYPAIIWLLGVLVALWPAWRAQKISPVEAMRHAT</sequence>
<protein>
    <recommendedName>
        <fullName evidence="10">ABC transporter permease</fullName>
    </recommendedName>
</protein>
<evidence type="ECO:0000256" key="4">
    <source>
        <dbReference type="ARBA" id="ARBA00022989"/>
    </source>
</evidence>
<dbReference type="PANTHER" id="PTHR30489:SF0">
    <property type="entry name" value="LIPOPROTEIN-RELEASING SYSTEM TRANSMEMBRANE PROTEIN LOLE"/>
    <property type="match status" value="1"/>
</dbReference>
<keyword evidence="5 6" id="KW-0472">Membrane</keyword>
<proteinExistence type="predicted"/>
<reference evidence="9" key="1">
    <citation type="submission" date="2018-06" db="EMBL/GenBank/DDBJ databases">
        <authorList>
            <person name="Zhirakovskaya E."/>
        </authorList>
    </citation>
    <scope>NUCLEOTIDE SEQUENCE</scope>
</reference>
<keyword evidence="3 6" id="KW-0812">Transmembrane</keyword>
<evidence type="ECO:0000256" key="3">
    <source>
        <dbReference type="ARBA" id="ARBA00022692"/>
    </source>
</evidence>
<dbReference type="AlphaFoldDB" id="A0A3B0U3Q1"/>
<evidence type="ECO:0000313" key="9">
    <source>
        <dbReference type="EMBL" id="VAW23590.1"/>
    </source>
</evidence>
<feature type="domain" description="MacB-like periplasmic core" evidence="8">
    <location>
        <begin position="23"/>
        <end position="242"/>
    </location>
</feature>
<evidence type="ECO:0000256" key="1">
    <source>
        <dbReference type="ARBA" id="ARBA00004651"/>
    </source>
</evidence>
<dbReference type="Pfam" id="PF02687">
    <property type="entry name" value="FtsX"/>
    <property type="match status" value="1"/>
</dbReference>
<dbReference type="InterPro" id="IPR003838">
    <property type="entry name" value="ABC3_permease_C"/>
</dbReference>
<dbReference type="InterPro" id="IPR051447">
    <property type="entry name" value="Lipoprotein-release_system"/>
</dbReference>
<feature type="domain" description="ABC3 transporter permease C-terminal" evidence="7">
    <location>
        <begin position="274"/>
        <end position="401"/>
    </location>
</feature>
<feature type="transmembrane region" description="Helical" evidence="6">
    <location>
        <begin position="324"/>
        <end position="347"/>
    </location>
</feature>
<evidence type="ECO:0000259" key="8">
    <source>
        <dbReference type="Pfam" id="PF12704"/>
    </source>
</evidence>
<dbReference type="Pfam" id="PF12704">
    <property type="entry name" value="MacB_PCD"/>
    <property type="match status" value="1"/>
</dbReference>